<evidence type="ECO:0000313" key="2">
    <source>
        <dbReference type="Proteomes" id="UP001498398"/>
    </source>
</evidence>
<gene>
    <name evidence="1" type="ORF">VKT23_019332</name>
</gene>
<dbReference type="Proteomes" id="UP001498398">
    <property type="component" value="Unassembled WGS sequence"/>
</dbReference>
<comment type="caution">
    <text evidence="1">The sequence shown here is derived from an EMBL/GenBank/DDBJ whole genome shotgun (WGS) entry which is preliminary data.</text>
</comment>
<accession>A0ABR1ILM1</accession>
<name>A0ABR1ILM1_9AGAR</name>
<evidence type="ECO:0000313" key="1">
    <source>
        <dbReference type="EMBL" id="KAK7436030.1"/>
    </source>
</evidence>
<protein>
    <submittedName>
        <fullName evidence="1">Uncharacterized protein</fullName>
    </submittedName>
</protein>
<keyword evidence="2" id="KW-1185">Reference proteome</keyword>
<dbReference type="EMBL" id="JBANRG010000099">
    <property type="protein sequence ID" value="KAK7436030.1"/>
    <property type="molecule type" value="Genomic_DNA"/>
</dbReference>
<organism evidence="1 2">
    <name type="scientific">Marasmiellus scandens</name>
    <dbReference type="NCBI Taxonomy" id="2682957"/>
    <lineage>
        <taxon>Eukaryota</taxon>
        <taxon>Fungi</taxon>
        <taxon>Dikarya</taxon>
        <taxon>Basidiomycota</taxon>
        <taxon>Agaricomycotina</taxon>
        <taxon>Agaricomycetes</taxon>
        <taxon>Agaricomycetidae</taxon>
        <taxon>Agaricales</taxon>
        <taxon>Marasmiineae</taxon>
        <taxon>Omphalotaceae</taxon>
        <taxon>Marasmiellus</taxon>
    </lineage>
</organism>
<sequence>MSSSSNISPSTCLNLPHPLLGYSEFVLNAAFDEFWRTTWGKPRNEVFSVLSHGQKEYEYLKVLPPRSSNPEFYTRTSSPQGILMCSEYDALWKDLTSELEGVTTGLPTVPRPDPSPWDQMSEHLGKPWLDRHFRNDDGSEVLLAPLDLRTMYDNLVAYEGVDTKKGALRRKRPTFRVFQIIGQPGIGASLEFDKLLYLN</sequence>
<proteinExistence type="predicted"/>
<reference evidence="1 2" key="1">
    <citation type="submission" date="2024-01" db="EMBL/GenBank/DDBJ databases">
        <title>A draft genome for the cacao thread blight pathogen Marasmiellus scandens.</title>
        <authorList>
            <person name="Baruah I.K."/>
            <person name="Leung J."/>
            <person name="Bukari Y."/>
            <person name="Amoako-Attah I."/>
            <person name="Meinhardt L.W."/>
            <person name="Bailey B.A."/>
            <person name="Cohen S.P."/>
        </authorList>
    </citation>
    <scope>NUCLEOTIDE SEQUENCE [LARGE SCALE GENOMIC DNA]</scope>
    <source>
        <strain evidence="1 2">GH-19</strain>
    </source>
</reference>